<feature type="transmembrane region" description="Helical" evidence="2">
    <location>
        <begin position="338"/>
        <end position="360"/>
    </location>
</feature>
<dbReference type="EMBL" id="ML742313">
    <property type="protein sequence ID" value="KAE8145794.1"/>
    <property type="molecule type" value="Genomic_DNA"/>
</dbReference>
<keyword evidence="2" id="KW-1133">Transmembrane helix</keyword>
<keyword evidence="2" id="KW-0812">Transmembrane</keyword>
<keyword evidence="4" id="KW-1185">Reference proteome</keyword>
<dbReference type="Proteomes" id="UP000325780">
    <property type="component" value="Unassembled WGS sequence"/>
</dbReference>
<dbReference type="AlphaFoldDB" id="A0A5N6THE2"/>
<feature type="region of interest" description="Disordered" evidence="1">
    <location>
        <begin position="150"/>
        <end position="176"/>
    </location>
</feature>
<dbReference type="OrthoDB" id="5419542at2759"/>
<protein>
    <submittedName>
        <fullName evidence="3">Uncharacterized protein</fullName>
    </submittedName>
</protein>
<sequence length="452" mass="51479">MTMDPSFRSSLPALLSSSPSKQVPASSPYGSDTFEPTSLGITADKSIANPKRSGNVTQYSSREAIQSHRADKHRRHLILDPASLDRSRYRPGHKHKHDKFRDSRFPRTMSSIASSTYNRGLLPTWPEVREKEGTLDYGQGLLRPMIRETNRSGWGSESTTGLATGSRKGSILDGMDQTQNSGLIRRREIRSLNDLEQIKDRRQQAEHFLRSALSIIRTLATDITRRLDYTYYNLLEKLAALHSTIDSFQELSDSTSLLFENFERETSGLDQDLRRQTSDLREFQPQIQKTEALEERMRTGKERAETLSGRLAEMRKEIDLWERREIECQTRISRRLRFIWAVVATGILTFVLALIIQNWVIVRPPSFDLDSESATLTIDSVQLPAHQTGKSECYTGKSEHHKKEYLRSPYPSKLIACHSSRYSTVLTASTSTRGNGNMGPLDQDPLKIFDEL</sequence>
<evidence type="ECO:0000256" key="2">
    <source>
        <dbReference type="SAM" id="Phobius"/>
    </source>
</evidence>
<feature type="region of interest" description="Disordered" evidence="1">
    <location>
        <begin position="1"/>
        <end position="38"/>
    </location>
</feature>
<accession>A0A5N6THE2</accession>
<name>A0A5N6THE2_ASPAV</name>
<evidence type="ECO:0000313" key="4">
    <source>
        <dbReference type="Proteomes" id="UP000325780"/>
    </source>
</evidence>
<gene>
    <name evidence="3" type="ORF">BDV25DRAFT_62253</name>
</gene>
<organism evidence="3 4">
    <name type="scientific">Aspergillus avenaceus</name>
    <dbReference type="NCBI Taxonomy" id="36643"/>
    <lineage>
        <taxon>Eukaryota</taxon>
        <taxon>Fungi</taxon>
        <taxon>Dikarya</taxon>
        <taxon>Ascomycota</taxon>
        <taxon>Pezizomycotina</taxon>
        <taxon>Eurotiomycetes</taxon>
        <taxon>Eurotiomycetidae</taxon>
        <taxon>Eurotiales</taxon>
        <taxon>Aspergillaceae</taxon>
        <taxon>Aspergillus</taxon>
        <taxon>Aspergillus subgen. Circumdati</taxon>
    </lineage>
</organism>
<proteinExistence type="predicted"/>
<feature type="compositionally biased region" description="Polar residues" evidence="1">
    <location>
        <begin position="151"/>
        <end position="163"/>
    </location>
</feature>
<reference evidence="3 4" key="1">
    <citation type="submission" date="2019-04" db="EMBL/GenBank/DDBJ databases">
        <title>Friends and foes A comparative genomics study of 23 Aspergillus species from section Flavi.</title>
        <authorList>
            <consortium name="DOE Joint Genome Institute"/>
            <person name="Kjaerbolling I."/>
            <person name="Vesth T."/>
            <person name="Frisvad J.C."/>
            <person name="Nybo J.L."/>
            <person name="Theobald S."/>
            <person name="Kildgaard S."/>
            <person name="Isbrandt T."/>
            <person name="Kuo A."/>
            <person name="Sato A."/>
            <person name="Lyhne E.K."/>
            <person name="Kogle M.E."/>
            <person name="Wiebenga A."/>
            <person name="Kun R.S."/>
            <person name="Lubbers R.J."/>
            <person name="Makela M.R."/>
            <person name="Barry K."/>
            <person name="Chovatia M."/>
            <person name="Clum A."/>
            <person name="Daum C."/>
            <person name="Haridas S."/>
            <person name="He G."/>
            <person name="LaButti K."/>
            <person name="Lipzen A."/>
            <person name="Mondo S."/>
            <person name="Riley R."/>
            <person name="Salamov A."/>
            <person name="Simmons B.A."/>
            <person name="Magnuson J.K."/>
            <person name="Henrissat B."/>
            <person name="Mortensen U.H."/>
            <person name="Larsen T.O."/>
            <person name="Devries R.P."/>
            <person name="Grigoriev I.V."/>
            <person name="Machida M."/>
            <person name="Baker S.E."/>
            <person name="Andersen M.R."/>
        </authorList>
    </citation>
    <scope>NUCLEOTIDE SEQUENCE [LARGE SCALE GENOMIC DNA]</scope>
    <source>
        <strain evidence="3 4">IBT 18842</strain>
    </source>
</reference>
<evidence type="ECO:0000256" key="1">
    <source>
        <dbReference type="SAM" id="MobiDB-lite"/>
    </source>
</evidence>
<feature type="compositionally biased region" description="Low complexity" evidence="1">
    <location>
        <begin position="1"/>
        <end position="28"/>
    </location>
</feature>
<keyword evidence="2" id="KW-0472">Membrane</keyword>
<evidence type="ECO:0000313" key="3">
    <source>
        <dbReference type="EMBL" id="KAE8145794.1"/>
    </source>
</evidence>